<gene>
    <name evidence="2" type="ORF">JAAARDRAFT_206354</name>
</gene>
<evidence type="ECO:0000313" key="3">
    <source>
        <dbReference type="Proteomes" id="UP000027265"/>
    </source>
</evidence>
<accession>A0A067PX61</accession>
<dbReference type="Proteomes" id="UP000027265">
    <property type="component" value="Unassembled WGS sequence"/>
</dbReference>
<feature type="compositionally biased region" description="Basic and acidic residues" evidence="1">
    <location>
        <begin position="19"/>
        <end position="28"/>
    </location>
</feature>
<dbReference type="EMBL" id="KL197717">
    <property type="protein sequence ID" value="KDQ58430.1"/>
    <property type="molecule type" value="Genomic_DNA"/>
</dbReference>
<feature type="region of interest" description="Disordered" evidence="1">
    <location>
        <begin position="18"/>
        <end position="110"/>
    </location>
</feature>
<feature type="compositionally biased region" description="Polar residues" evidence="1">
    <location>
        <begin position="150"/>
        <end position="159"/>
    </location>
</feature>
<reference evidence="3" key="1">
    <citation type="journal article" date="2014" name="Proc. Natl. Acad. Sci. U.S.A.">
        <title>Extensive sampling of basidiomycete genomes demonstrates inadequacy of the white-rot/brown-rot paradigm for wood decay fungi.</title>
        <authorList>
            <person name="Riley R."/>
            <person name="Salamov A.A."/>
            <person name="Brown D.W."/>
            <person name="Nagy L.G."/>
            <person name="Floudas D."/>
            <person name="Held B.W."/>
            <person name="Levasseur A."/>
            <person name="Lombard V."/>
            <person name="Morin E."/>
            <person name="Otillar R."/>
            <person name="Lindquist E.A."/>
            <person name="Sun H."/>
            <person name="LaButti K.M."/>
            <person name="Schmutz J."/>
            <person name="Jabbour D."/>
            <person name="Luo H."/>
            <person name="Baker S.E."/>
            <person name="Pisabarro A.G."/>
            <person name="Walton J.D."/>
            <person name="Blanchette R.A."/>
            <person name="Henrissat B."/>
            <person name="Martin F."/>
            <person name="Cullen D."/>
            <person name="Hibbett D.S."/>
            <person name="Grigoriev I.V."/>
        </authorList>
    </citation>
    <scope>NUCLEOTIDE SEQUENCE [LARGE SCALE GENOMIC DNA]</scope>
    <source>
        <strain evidence="3">MUCL 33604</strain>
    </source>
</reference>
<evidence type="ECO:0000313" key="2">
    <source>
        <dbReference type="EMBL" id="KDQ58430.1"/>
    </source>
</evidence>
<organism evidence="2 3">
    <name type="scientific">Jaapia argillacea MUCL 33604</name>
    <dbReference type="NCBI Taxonomy" id="933084"/>
    <lineage>
        <taxon>Eukaryota</taxon>
        <taxon>Fungi</taxon>
        <taxon>Dikarya</taxon>
        <taxon>Basidiomycota</taxon>
        <taxon>Agaricomycotina</taxon>
        <taxon>Agaricomycetes</taxon>
        <taxon>Agaricomycetidae</taxon>
        <taxon>Jaapiales</taxon>
        <taxon>Jaapiaceae</taxon>
        <taxon>Jaapia</taxon>
    </lineage>
</organism>
<protein>
    <submittedName>
        <fullName evidence="2">Uncharacterized protein</fullName>
    </submittedName>
</protein>
<feature type="compositionally biased region" description="Polar residues" evidence="1">
    <location>
        <begin position="78"/>
        <end position="110"/>
    </location>
</feature>
<dbReference type="InParanoid" id="A0A067PX61"/>
<name>A0A067PX61_9AGAM</name>
<proteinExistence type="predicted"/>
<dbReference type="AlphaFoldDB" id="A0A067PX61"/>
<keyword evidence="3" id="KW-1185">Reference proteome</keyword>
<evidence type="ECO:0000256" key="1">
    <source>
        <dbReference type="SAM" id="MobiDB-lite"/>
    </source>
</evidence>
<dbReference type="HOGENOM" id="CLU_1441255_0_0_1"/>
<feature type="region of interest" description="Disordered" evidence="1">
    <location>
        <begin position="122"/>
        <end position="188"/>
    </location>
</feature>
<sequence>MDSPIKCGSRQDVVAALHQDLDCARDEAESSTSPPQIEEEQPNSSQQPPQLPRDDDSSNSPTSPEGGSDETHERTTEKSCQVDSPNDTNLATSLPTTTPAGFAPTSTTLTPEGEVFFIPRASTKPVIAGPRLSANPPVDTSSDIKVHPASTVNASTNTHTDPHPSVVEPPYYAPRAPKKQIAVGPKTK</sequence>